<feature type="non-terminal residue" evidence="1">
    <location>
        <position position="1"/>
    </location>
</feature>
<dbReference type="EMBL" id="CAJVPJ010002196">
    <property type="protein sequence ID" value="CAG8615315.1"/>
    <property type="molecule type" value="Genomic_DNA"/>
</dbReference>
<organism evidence="1 2">
    <name type="scientific">Paraglomus occultum</name>
    <dbReference type="NCBI Taxonomy" id="144539"/>
    <lineage>
        <taxon>Eukaryota</taxon>
        <taxon>Fungi</taxon>
        <taxon>Fungi incertae sedis</taxon>
        <taxon>Mucoromycota</taxon>
        <taxon>Glomeromycotina</taxon>
        <taxon>Glomeromycetes</taxon>
        <taxon>Paraglomerales</taxon>
        <taxon>Paraglomeraceae</taxon>
        <taxon>Paraglomus</taxon>
    </lineage>
</organism>
<evidence type="ECO:0000313" key="1">
    <source>
        <dbReference type="EMBL" id="CAG8615315.1"/>
    </source>
</evidence>
<gene>
    <name evidence="1" type="ORF">POCULU_LOCUS8152</name>
</gene>
<keyword evidence="2" id="KW-1185">Reference proteome</keyword>
<evidence type="ECO:0000313" key="2">
    <source>
        <dbReference type="Proteomes" id="UP000789572"/>
    </source>
</evidence>
<proteinExistence type="predicted"/>
<reference evidence="1" key="1">
    <citation type="submission" date="2021-06" db="EMBL/GenBank/DDBJ databases">
        <authorList>
            <person name="Kallberg Y."/>
            <person name="Tangrot J."/>
            <person name="Rosling A."/>
        </authorList>
    </citation>
    <scope>NUCLEOTIDE SEQUENCE</scope>
    <source>
        <strain evidence="1">IA702</strain>
    </source>
</reference>
<protein>
    <submittedName>
        <fullName evidence="1">1328_t:CDS:1</fullName>
    </submittedName>
</protein>
<dbReference type="OrthoDB" id="2304771at2759"/>
<accession>A0A9N9CX69</accession>
<name>A0A9N9CX69_9GLOM</name>
<dbReference type="AlphaFoldDB" id="A0A9N9CX69"/>
<dbReference type="Proteomes" id="UP000789572">
    <property type="component" value="Unassembled WGS sequence"/>
</dbReference>
<sequence length="56" mass="6910">ELSRILRLYVNDWRIYYKIINKHLCEQKFIVFDLSVPSEHPHRIRVGWDKILTLDE</sequence>
<comment type="caution">
    <text evidence="1">The sequence shown here is derived from an EMBL/GenBank/DDBJ whole genome shotgun (WGS) entry which is preliminary data.</text>
</comment>